<organism evidence="1 2">
    <name type="scientific">Friedmanniomyces simplex</name>
    <dbReference type="NCBI Taxonomy" id="329884"/>
    <lineage>
        <taxon>Eukaryota</taxon>
        <taxon>Fungi</taxon>
        <taxon>Dikarya</taxon>
        <taxon>Ascomycota</taxon>
        <taxon>Pezizomycotina</taxon>
        <taxon>Dothideomycetes</taxon>
        <taxon>Dothideomycetidae</taxon>
        <taxon>Mycosphaerellales</taxon>
        <taxon>Teratosphaeriaceae</taxon>
        <taxon>Friedmanniomyces</taxon>
    </lineage>
</organism>
<dbReference type="OrthoDB" id="783096at2759"/>
<evidence type="ECO:0000313" key="2">
    <source>
        <dbReference type="Proteomes" id="UP000309340"/>
    </source>
</evidence>
<reference evidence="1 2" key="1">
    <citation type="submission" date="2017-03" db="EMBL/GenBank/DDBJ databases">
        <title>Genomes of endolithic fungi from Antarctica.</title>
        <authorList>
            <person name="Coleine C."/>
            <person name="Masonjones S."/>
            <person name="Stajich J.E."/>
        </authorList>
    </citation>
    <scope>NUCLEOTIDE SEQUENCE [LARGE SCALE GENOMIC DNA]</scope>
    <source>
        <strain evidence="1 2">CCFEE 5184</strain>
    </source>
</reference>
<evidence type="ECO:0000313" key="1">
    <source>
        <dbReference type="EMBL" id="TKA62023.1"/>
    </source>
</evidence>
<dbReference type="Proteomes" id="UP000309340">
    <property type="component" value="Unassembled WGS sequence"/>
</dbReference>
<sequence length="167" mass="18664">MTRRITRTLTQLAALLTLITLLLFLADSRYKVLPTSIHDRLPSHHAGTVITDITVAYCSTANPFSACRLDSEKWHRVEKDLYLHSGWVQSAWLHVQRRKEEELAAGEKVVVGVRVGSLDPGVGEQGQHDERWESRPGGIWVLRSGKRHDSDSERAVTAVDVLFGADA</sequence>
<dbReference type="AlphaFoldDB" id="A0A4U0WI58"/>
<accession>A0A4U0WI58</accession>
<comment type="caution">
    <text evidence="1">The sequence shown here is derived from an EMBL/GenBank/DDBJ whole genome shotgun (WGS) entry which is preliminary data.</text>
</comment>
<dbReference type="STRING" id="329884.A0A4U0WI58"/>
<keyword evidence="2" id="KW-1185">Reference proteome</keyword>
<gene>
    <name evidence="1" type="ORF">B0A55_11127</name>
</gene>
<name>A0A4U0WI58_9PEZI</name>
<proteinExistence type="predicted"/>
<protein>
    <submittedName>
        <fullName evidence="1">Uncharacterized protein</fullName>
    </submittedName>
</protein>
<dbReference type="EMBL" id="NAJQ01001140">
    <property type="protein sequence ID" value="TKA62023.1"/>
    <property type="molecule type" value="Genomic_DNA"/>
</dbReference>
<feature type="non-terminal residue" evidence="1">
    <location>
        <position position="167"/>
    </location>
</feature>